<name>A0A232ENR3_9HYME</name>
<dbReference type="Pfam" id="PF06869">
    <property type="entry name" value="DUF1258"/>
    <property type="match status" value="1"/>
</dbReference>
<evidence type="ECO:0000313" key="3">
    <source>
        <dbReference type="Proteomes" id="UP000215335"/>
    </source>
</evidence>
<protein>
    <recommendedName>
        <fullName evidence="4">Transposase domain-containing protein</fullName>
    </recommendedName>
</protein>
<dbReference type="STRING" id="543379.A0A232ENR3"/>
<gene>
    <name evidence="2" type="ORF">TSAR_014686</name>
</gene>
<organism evidence="2 3">
    <name type="scientific">Trichomalopsis sarcophagae</name>
    <dbReference type="NCBI Taxonomy" id="543379"/>
    <lineage>
        <taxon>Eukaryota</taxon>
        <taxon>Metazoa</taxon>
        <taxon>Ecdysozoa</taxon>
        <taxon>Arthropoda</taxon>
        <taxon>Hexapoda</taxon>
        <taxon>Insecta</taxon>
        <taxon>Pterygota</taxon>
        <taxon>Neoptera</taxon>
        <taxon>Endopterygota</taxon>
        <taxon>Hymenoptera</taxon>
        <taxon>Apocrita</taxon>
        <taxon>Proctotrupomorpha</taxon>
        <taxon>Chalcidoidea</taxon>
        <taxon>Pteromalidae</taxon>
        <taxon>Pteromalinae</taxon>
        <taxon>Trichomalopsis</taxon>
    </lineage>
</organism>
<dbReference type="PANTHER" id="PTHR46579">
    <property type="entry name" value="F5/8 TYPE C DOMAIN-CONTAINING PROTEIN-RELATED"/>
    <property type="match status" value="1"/>
</dbReference>
<feature type="region of interest" description="Disordered" evidence="1">
    <location>
        <begin position="18"/>
        <end position="108"/>
    </location>
</feature>
<reference evidence="2 3" key="1">
    <citation type="journal article" date="2017" name="Curr. Biol.">
        <title>The Evolution of Venom by Co-option of Single-Copy Genes.</title>
        <authorList>
            <person name="Martinson E.O."/>
            <person name="Mrinalini"/>
            <person name="Kelkar Y.D."/>
            <person name="Chang C.H."/>
            <person name="Werren J.H."/>
        </authorList>
    </citation>
    <scope>NUCLEOTIDE SEQUENCE [LARGE SCALE GENOMIC DNA]</scope>
    <source>
        <strain evidence="2 3">Alberta</strain>
        <tissue evidence="2">Whole body</tissue>
    </source>
</reference>
<evidence type="ECO:0000313" key="2">
    <source>
        <dbReference type="EMBL" id="OXU19995.1"/>
    </source>
</evidence>
<dbReference type="Proteomes" id="UP000215335">
    <property type="component" value="Unassembled WGS sequence"/>
</dbReference>
<dbReference type="OrthoDB" id="7697691at2759"/>
<feature type="non-terminal residue" evidence="2">
    <location>
        <position position="559"/>
    </location>
</feature>
<dbReference type="AlphaFoldDB" id="A0A232ENR3"/>
<evidence type="ECO:0000256" key="1">
    <source>
        <dbReference type="SAM" id="MobiDB-lite"/>
    </source>
</evidence>
<evidence type="ECO:0008006" key="4">
    <source>
        <dbReference type="Google" id="ProtNLM"/>
    </source>
</evidence>
<dbReference type="PANTHER" id="PTHR46579:SF1">
    <property type="entry name" value="F5_8 TYPE C DOMAIN-CONTAINING PROTEIN"/>
    <property type="match status" value="1"/>
</dbReference>
<keyword evidence="3" id="KW-1185">Reference proteome</keyword>
<feature type="compositionally biased region" description="Basic and acidic residues" evidence="1">
    <location>
        <begin position="140"/>
        <end position="160"/>
    </location>
</feature>
<sequence>MTKTMIRHPAQAINLYLRKSKRLHPPSEMNDSSDNESHSNEIFNDADNELRNDNNQMEFNGRADFDSIEEDLITPQNTMNQSLSSEMEEVTYPPSEMNDSSDNESHSNAIFNDADTELRNDNNQMEFDGHADFDSIEEDLRSENDDSEIDNHPCEHHNNVEDEEDTPSAISDNDFDEELETDSDDDTDINDDYNRPLYEGSQMSRMLGDAGKVLWQLYRSENDDSEIDNHPCEHHNNVEDEEDTHKLNYNTNRQKINNDNFEDIQNGKVYKELSEPNQILADSNNLAFTWYSGGVSISKSSKFEIWPLYLTINNLPYAARYKPENLILAGIWFGQSKPVTNLYLKPLKKELETLYKAIDIGQNSLIKVKGVIMSGTCDAPAKASFLNMMRYNGRFGCQRCKLCGEKINKTWVYCYKKSLKLRIDTETELYALRAINSNKTIFGVKGPSALSLFVYKPIRTTSVDVMHCVYSGITMQLLKLWFDVKFANEPLSIRDSKQLKYQKKFFINTCLNLKFYMVNSNIHQLLHLPKVVEDLGPLWTTSCFLYEDINGKLKNFVHG</sequence>
<feature type="region of interest" description="Disordered" evidence="1">
    <location>
        <begin position="140"/>
        <end position="197"/>
    </location>
</feature>
<comment type="caution">
    <text evidence="2">The sequence shown here is derived from an EMBL/GenBank/DDBJ whole genome shotgun (WGS) entry which is preliminary data.</text>
</comment>
<proteinExistence type="predicted"/>
<accession>A0A232ENR3</accession>
<dbReference type="InterPro" id="IPR009667">
    <property type="entry name" value="DUF1258"/>
</dbReference>
<feature type="compositionally biased region" description="Acidic residues" evidence="1">
    <location>
        <begin position="173"/>
        <end position="191"/>
    </location>
</feature>
<dbReference type="EMBL" id="NNAY01003092">
    <property type="protein sequence ID" value="OXU19995.1"/>
    <property type="molecule type" value="Genomic_DNA"/>
</dbReference>
<feature type="compositionally biased region" description="Polar residues" evidence="1">
    <location>
        <begin position="74"/>
        <end position="85"/>
    </location>
</feature>